<dbReference type="GO" id="GO:0008930">
    <property type="term" value="F:methylthioadenosine nucleosidase activity"/>
    <property type="evidence" value="ECO:0007669"/>
    <property type="project" value="TreeGrafter"/>
</dbReference>
<organism evidence="2 3">
    <name type="scientific">Leucobacter komagatae</name>
    <dbReference type="NCBI Taxonomy" id="55969"/>
    <lineage>
        <taxon>Bacteria</taxon>
        <taxon>Bacillati</taxon>
        <taxon>Actinomycetota</taxon>
        <taxon>Actinomycetes</taxon>
        <taxon>Micrococcales</taxon>
        <taxon>Microbacteriaceae</taxon>
        <taxon>Leucobacter</taxon>
    </lineage>
</organism>
<comment type="caution">
    <text evidence="2">The sequence shown here is derived from an EMBL/GenBank/DDBJ whole genome shotgun (WGS) entry which is preliminary data.</text>
</comment>
<name>A0A0D0H6D1_9MICO</name>
<dbReference type="AlphaFoldDB" id="A0A0D0H6D1"/>
<dbReference type="RefSeq" id="WP_052492533.1">
    <property type="nucleotide sequence ID" value="NZ_JXSQ01000007.1"/>
</dbReference>
<dbReference type="InterPro" id="IPR000845">
    <property type="entry name" value="Nucleoside_phosphorylase_d"/>
</dbReference>
<reference evidence="2 3" key="1">
    <citation type="submission" date="2015-01" db="EMBL/GenBank/DDBJ databases">
        <title>Draft genome sequence of Leucobacter komagatae strain VKM ST2845.</title>
        <authorList>
            <person name="Karlyshev A.V."/>
            <person name="Kudryashova E.B."/>
        </authorList>
    </citation>
    <scope>NUCLEOTIDE SEQUENCE [LARGE SCALE GENOMIC DNA]</scope>
    <source>
        <strain evidence="2 3">VKM ST2845</strain>
    </source>
</reference>
<dbReference type="Pfam" id="PF01048">
    <property type="entry name" value="PNP_UDP_1"/>
    <property type="match status" value="1"/>
</dbReference>
<dbReference type="OrthoDB" id="3852236at2"/>
<protein>
    <submittedName>
        <fullName evidence="2">Purine nucleoside phosphorylase</fullName>
    </submittedName>
</protein>
<feature type="domain" description="Nucleoside phosphorylase" evidence="1">
    <location>
        <begin position="26"/>
        <end position="166"/>
    </location>
</feature>
<evidence type="ECO:0000313" key="3">
    <source>
        <dbReference type="Proteomes" id="UP000032120"/>
    </source>
</evidence>
<proteinExistence type="predicted"/>
<dbReference type="PANTHER" id="PTHR46832">
    <property type="entry name" value="5'-METHYLTHIOADENOSINE/S-ADENOSYLHOMOCYSTEINE NUCLEOSIDASE"/>
    <property type="match status" value="1"/>
</dbReference>
<sequence length="186" mass="19739">MSDRHPLLVFAHADEASAFEGVPHLVTGVGKVNAAVSLAAALREGSVDRVIVLGTAGVVGEGADRLSLDTVYQVTELVQHDFSLPSPAVAPAGEVLLAETATMATGDQFVKDDAQRAHIAGLGAQLVDMEGYAYASLCARLGVSLQVFKIPSDFADSATTDAEWDEIVFTKSRQLRAFWEARLAQR</sequence>
<evidence type="ECO:0000313" key="2">
    <source>
        <dbReference type="EMBL" id="KIP52730.1"/>
    </source>
</evidence>
<dbReference type="GO" id="GO:0008782">
    <property type="term" value="F:adenosylhomocysteine nucleosidase activity"/>
    <property type="evidence" value="ECO:0007669"/>
    <property type="project" value="TreeGrafter"/>
</dbReference>
<dbReference type="GO" id="GO:0009116">
    <property type="term" value="P:nucleoside metabolic process"/>
    <property type="evidence" value="ECO:0007669"/>
    <property type="project" value="InterPro"/>
</dbReference>
<dbReference type="SUPFAM" id="SSF53167">
    <property type="entry name" value="Purine and uridine phosphorylases"/>
    <property type="match status" value="1"/>
</dbReference>
<dbReference type="Gene3D" id="3.40.50.1580">
    <property type="entry name" value="Nucleoside phosphorylase domain"/>
    <property type="match status" value="1"/>
</dbReference>
<dbReference type="Proteomes" id="UP000032120">
    <property type="component" value="Unassembled WGS sequence"/>
</dbReference>
<dbReference type="GO" id="GO:0005829">
    <property type="term" value="C:cytosol"/>
    <property type="evidence" value="ECO:0007669"/>
    <property type="project" value="TreeGrafter"/>
</dbReference>
<dbReference type="InterPro" id="IPR035994">
    <property type="entry name" value="Nucleoside_phosphorylase_sf"/>
</dbReference>
<gene>
    <name evidence="2" type="ORF">SD72_07120</name>
</gene>
<accession>A0A0D0H6D1</accession>
<dbReference type="EMBL" id="JXSQ01000007">
    <property type="protein sequence ID" value="KIP52730.1"/>
    <property type="molecule type" value="Genomic_DNA"/>
</dbReference>
<dbReference type="PANTHER" id="PTHR46832:SF1">
    <property type="entry name" value="5'-METHYLTHIOADENOSINE_S-ADENOSYLHOMOCYSTEINE NUCLEOSIDASE"/>
    <property type="match status" value="1"/>
</dbReference>
<keyword evidence="3" id="KW-1185">Reference proteome</keyword>
<evidence type="ECO:0000259" key="1">
    <source>
        <dbReference type="Pfam" id="PF01048"/>
    </source>
</evidence>
<dbReference type="GO" id="GO:0019284">
    <property type="term" value="P:L-methionine salvage from S-adenosylmethionine"/>
    <property type="evidence" value="ECO:0007669"/>
    <property type="project" value="TreeGrafter"/>
</dbReference>